<organism evidence="3 4">
    <name type="scientific">Chitinophaga filiformis</name>
    <name type="common">Myxococcus filiformis</name>
    <name type="synonym">Flexibacter filiformis</name>
    <dbReference type="NCBI Taxonomy" id="104663"/>
    <lineage>
        <taxon>Bacteria</taxon>
        <taxon>Pseudomonadati</taxon>
        <taxon>Bacteroidota</taxon>
        <taxon>Chitinophagia</taxon>
        <taxon>Chitinophagales</taxon>
        <taxon>Chitinophagaceae</taxon>
        <taxon>Chitinophaga</taxon>
    </lineage>
</organism>
<dbReference type="AlphaFoldDB" id="A0A1G8D621"/>
<accession>A0A1G8D621</accession>
<name>A0A1G8D621_CHIFI</name>
<dbReference type="InterPro" id="IPR047799">
    <property type="entry name" value="T9SS_OM_PorV"/>
</dbReference>
<sequence length="376" mass="40493">MIRFCFRSAALVFLIGTVLPVISHAQEKTINVATSAAPFLRISPDARAGGMGEIGIATKADANAPFYNLSKIVFAEAPNGVAVSYVPWLRAISNKIYLATVSGYHKLDDNQAITGALRYFNLGNIQFADASGNPLGSSSPREFSLEGGYARKLGSRLSLALAARYIYSKLASGNANNSGVNYKAGNAFGVDISMTYNAVNEEGKGLVTGATLTNLGSRVNYSNNSAAKEYLPSNFGAGVAYNLPMQEGHKFTFGLDLNKMLTPVIPNDSAGIASYYDYSVVKSWFKSFSSANGGLKSFQISLGCEYSYKDQFFMRTGYFYEDKYHGDRNYLTAGVGYKYGSAMINIAYIVPSGSGATRSPLSNTLRFGATVDLPWK</sequence>
<dbReference type="InterPro" id="IPR045741">
    <property type="entry name" value="PorV"/>
</dbReference>
<dbReference type="STRING" id="104663.SAMN04488121_1142"/>
<dbReference type="OrthoDB" id="9758448at2"/>
<feature type="domain" description="Type IX secretion system protein PorV" evidence="2">
    <location>
        <begin position="29"/>
        <end position="264"/>
    </location>
</feature>
<evidence type="ECO:0000256" key="1">
    <source>
        <dbReference type="SAM" id="SignalP"/>
    </source>
</evidence>
<dbReference type="EMBL" id="FNBN01000014">
    <property type="protein sequence ID" value="SDH53186.1"/>
    <property type="molecule type" value="Genomic_DNA"/>
</dbReference>
<keyword evidence="1" id="KW-0732">Signal</keyword>
<dbReference type="NCBIfam" id="NF033710">
    <property type="entry name" value="T9SS_OM_PorV"/>
    <property type="match status" value="1"/>
</dbReference>
<protein>
    <recommendedName>
        <fullName evidence="2">Type IX secretion system protein PorV domain-containing protein</fullName>
    </recommendedName>
</protein>
<dbReference type="Pfam" id="PF19572">
    <property type="entry name" value="PorV"/>
    <property type="match status" value="1"/>
</dbReference>
<evidence type="ECO:0000259" key="2">
    <source>
        <dbReference type="Pfam" id="PF19572"/>
    </source>
</evidence>
<evidence type="ECO:0000313" key="4">
    <source>
        <dbReference type="Proteomes" id="UP000199045"/>
    </source>
</evidence>
<gene>
    <name evidence="3" type="ORF">SAMN04488121_1142</name>
</gene>
<feature type="chain" id="PRO_5011534971" description="Type IX secretion system protein PorV domain-containing protein" evidence="1">
    <location>
        <begin position="26"/>
        <end position="376"/>
    </location>
</feature>
<dbReference type="NCBIfam" id="NF033709">
    <property type="entry name" value="PorV_fam"/>
    <property type="match status" value="1"/>
</dbReference>
<dbReference type="RefSeq" id="WP_089838483.1">
    <property type="nucleotide sequence ID" value="NZ_FNBN01000014.1"/>
</dbReference>
<feature type="signal peptide" evidence="1">
    <location>
        <begin position="1"/>
        <end position="25"/>
    </location>
</feature>
<proteinExistence type="predicted"/>
<dbReference type="Gene3D" id="2.40.160.60">
    <property type="entry name" value="Outer membrane protein transport protein (OMPP1/FadL/TodX)"/>
    <property type="match status" value="1"/>
</dbReference>
<reference evidence="3 4" key="1">
    <citation type="submission" date="2016-10" db="EMBL/GenBank/DDBJ databases">
        <authorList>
            <person name="de Groot N.N."/>
        </authorList>
    </citation>
    <scope>NUCLEOTIDE SEQUENCE [LARGE SCALE GENOMIC DNA]</scope>
    <source>
        <strain evidence="3 4">DSM 527</strain>
    </source>
</reference>
<dbReference type="SUPFAM" id="SSF56935">
    <property type="entry name" value="Porins"/>
    <property type="match status" value="1"/>
</dbReference>
<dbReference type="Proteomes" id="UP000199045">
    <property type="component" value="Unassembled WGS sequence"/>
</dbReference>
<evidence type="ECO:0000313" key="3">
    <source>
        <dbReference type="EMBL" id="SDH53186.1"/>
    </source>
</evidence>